<dbReference type="Proteomes" id="UP000464865">
    <property type="component" value="Plasmid p8"/>
</dbReference>
<dbReference type="SUPFAM" id="SSF54523">
    <property type="entry name" value="Pili subunits"/>
    <property type="match status" value="1"/>
</dbReference>
<dbReference type="InterPro" id="IPR011049">
    <property type="entry name" value="Serralysin-like_metalloprot_C"/>
</dbReference>
<dbReference type="Gene3D" id="6.10.250.2040">
    <property type="match status" value="1"/>
</dbReference>
<dbReference type="InterPro" id="IPR008635">
    <property type="entry name" value="Coiled_stalk_dom"/>
</dbReference>
<evidence type="ECO:0000313" key="14">
    <source>
        <dbReference type="EMBL" id="QIB41647.1"/>
    </source>
</evidence>
<dbReference type="Gene3D" id="1.20.5.170">
    <property type="match status" value="1"/>
</dbReference>
<reference evidence="14 15" key="1">
    <citation type="submission" date="2020-02" db="EMBL/GenBank/DDBJ databases">
        <title>Plant-Promoting Endophytic Bacterium Rhizobium oryzihabitans sp. nov., Isolated from the Root of Rice.</title>
        <authorList>
            <person name="zhao J."/>
            <person name="Zhang G."/>
        </authorList>
    </citation>
    <scope>NUCLEOTIDE SEQUENCE [LARGE SCALE GENOMIC DNA]</scope>
    <source>
        <strain evidence="14 15">M15</strain>
        <plasmid evidence="14 15">p8</plasmid>
    </source>
</reference>
<comment type="subcellular location">
    <subcellularLocation>
        <location evidence="2">Cell outer membrane</location>
    </subcellularLocation>
    <subcellularLocation>
        <location evidence="1">Cell surface</location>
    </subcellularLocation>
</comment>
<evidence type="ECO:0000256" key="6">
    <source>
        <dbReference type="ARBA" id="ARBA00022692"/>
    </source>
</evidence>
<evidence type="ECO:0000256" key="5">
    <source>
        <dbReference type="ARBA" id="ARBA00022452"/>
    </source>
</evidence>
<feature type="domain" description="Trimeric autotransporter adhesin YadA-like stalk" evidence="13">
    <location>
        <begin position="267"/>
        <end position="305"/>
    </location>
</feature>
<dbReference type="AlphaFoldDB" id="A0A7L5BRU0"/>
<dbReference type="SUPFAM" id="SSF101967">
    <property type="entry name" value="Adhesin YadA, collagen-binding domain"/>
    <property type="match status" value="1"/>
</dbReference>
<dbReference type="Gene3D" id="3.30.1300.30">
    <property type="entry name" value="GSPII I/J protein-like"/>
    <property type="match status" value="1"/>
</dbReference>
<keyword evidence="10" id="KW-0998">Cell outer membrane</keyword>
<dbReference type="Pfam" id="PF03895">
    <property type="entry name" value="YadA_anchor"/>
    <property type="match status" value="1"/>
</dbReference>
<keyword evidence="9" id="KW-0472">Membrane</keyword>
<dbReference type="GO" id="GO:0015031">
    <property type="term" value="P:protein transport"/>
    <property type="evidence" value="ECO:0007669"/>
    <property type="project" value="UniProtKB-KW"/>
</dbReference>
<dbReference type="RefSeq" id="WP_003501049.1">
    <property type="nucleotide sequence ID" value="NZ_CP048640.1"/>
</dbReference>
<gene>
    <name evidence="14" type="ORF">G3A56_28160</name>
</gene>
<evidence type="ECO:0000256" key="10">
    <source>
        <dbReference type="ARBA" id="ARBA00023237"/>
    </source>
</evidence>
<geneLocation type="plasmid" evidence="14 15">
    <name>p8</name>
</geneLocation>
<keyword evidence="4" id="KW-0813">Transport</keyword>
<proteinExistence type="inferred from homology"/>
<dbReference type="KEGG" id="roy:G3A56_28160"/>
<evidence type="ECO:0000256" key="9">
    <source>
        <dbReference type="ARBA" id="ARBA00023136"/>
    </source>
</evidence>
<feature type="domain" description="Trimeric autotransporter adhesin YadA-like C-terminal membrane anchor" evidence="12">
    <location>
        <begin position="342"/>
        <end position="400"/>
    </location>
</feature>
<dbReference type="GO" id="GO:0009279">
    <property type="term" value="C:cell outer membrane"/>
    <property type="evidence" value="ECO:0007669"/>
    <property type="project" value="UniProtKB-SubCell"/>
</dbReference>
<dbReference type="Pfam" id="PF05662">
    <property type="entry name" value="YadA_stalk"/>
    <property type="match status" value="2"/>
</dbReference>
<dbReference type="EMBL" id="CP048640">
    <property type="protein sequence ID" value="QIB41647.1"/>
    <property type="molecule type" value="Genomic_DNA"/>
</dbReference>
<feature type="domain" description="Trimeric autotransporter adhesin YadA-like stalk" evidence="13">
    <location>
        <begin position="177"/>
        <end position="217"/>
    </location>
</feature>
<evidence type="ECO:0000256" key="1">
    <source>
        <dbReference type="ARBA" id="ARBA00004241"/>
    </source>
</evidence>
<sequence length="402" mass="42596">MNGNFVTAGEINNAFNQIQNEYQNYVNQQIANSNNGAKDAEQDGRLNGHDQAITNINNNITNINNTNVNQQNQLNDHSTRIEAGEQKDVEQDGRLDSIEQKNIEQDGRLDGAEQKNVEQDGRLDGVEQKNVQQDGRLDGHDRDIAGIKNTGVFYNTDANGNKSGGLTLNDGTGNPVQIGNVAAGKAATDAVNVAQLDSTVAALGGGAKINADGTVQAPIYEVAGLAYNNVGDALKATNEAAVQYVTDANGKRTNDVVLTGNGSGPVRIHNVADGKADTDAANVRQVKQVAQESKNYTDQRFSELQTQSSDQFSSLSSQIERNLQETRGGIATAMGMAALRFDNNPGKLSFASGLGSFKGATSVVAGMGYTSEDGVVRVNASMGYNFGENDLSWNAGASFTLN</sequence>
<keyword evidence="6" id="KW-0812">Transmembrane</keyword>
<keyword evidence="14" id="KW-0614">Plasmid</keyword>
<dbReference type="InterPro" id="IPR045584">
    <property type="entry name" value="Pilin-like"/>
</dbReference>
<keyword evidence="8" id="KW-0653">Protein transport</keyword>
<feature type="compositionally biased region" description="Basic and acidic residues" evidence="11">
    <location>
        <begin position="102"/>
        <end position="127"/>
    </location>
</feature>
<accession>A0A7L5BRU0</accession>
<keyword evidence="7" id="KW-0732">Signal</keyword>
<evidence type="ECO:0000259" key="13">
    <source>
        <dbReference type="Pfam" id="PF05662"/>
    </source>
</evidence>
<protein>
    <submittedName>
        <fullName evidence="14">BrpC</fullName>
    </submittedName>
</protein>
<comment type="similarity">
    <text evidence="3">Belongs to the autotransporter-2 (AT-2) (TC 1.B.40) family.</text>
</comment>
<organism evidence="14 15">
    <name type="scientific">Rhizobium oryzihabitans</name>
    <dbReference type="NCBI Taxonomy" id="2267833"/>
    <lineage>
        <taxon>Bacteria</taxon>
        <taxon>Pseudomonadati</taxon>
        <taxon>Pseudomonadota</taxon>
        <taxon>Alphaproteobacteria</taxon>
        <taxon>Hyphomicrobiales</taxon>
        <taxon>Rhizobiaceae</taxon>
        <taxon>Rhizobium/Agrobacterium group</taxon>
        <taxon>Rhizobium</taxon>
    </lineage>
</organism>
<evidence type="ECO:0000313" key="15">
    <source>
        <dbReference type="Proteomes" id="UP000464865"/>
    </source>
</evidence>
<evidence type="ECO:0000256" key="3">
    <source>
        <dbReference type="ARBA" id="ARBA00005848"/>
    </source>
</evidence>
<evidence type="ECO:0000256" key="11">
    <source>
        <dbReference type="SAM" id="MobiDB-lite"/>
    </source>
</evidence>
<evidence type="ECO:0000256" key="2">
    <source>
        <dbReference type="ARBA" id="ARBA00004442"/>
    </source>
</evidence>
<name>A0A7L5BRU0_9HYPH</name>
<evidence type="ECO:0000256" key="4">
    <source>
        <dbReference type="ARBA" id="ARBA00022448"/>
    </source>
</evidence>
<evidence type="ECO:0000259" key="12">
    <source>
        <dbReference type="Pfam" id="PF03895"/>
    </source>
</evidence>
<dbReference type="InterPro" id="IPR005594">
    <property type="entry name" value="YadA_C"/>
</dbReference>
<keyword evidence="5" id="KW-1134">Transmembrane beta strand</keyword>
<evidence type="ECO:0000256" key="8">
    <source>
        <dbReference type="ARBA" id="ARBA00022927"/>
    </source>
</evidence>
<dbReference type="GO" id="GO:0009986">
    <property type="term" value="C:cell surface"/>
    <property type="evidence" value="ECO:0007669"/>
    <property type="project" value="UniProtKB-SubCell"/>
</dbReference>
<evidence type="ECO:0000256" key="7">
    <source>
        <dbReference type="ARBA" id="ARBA00022729"/>
    </source>
</evidence>
<keyword evidence="15" id="KW-1185">Reference proteome</keyword>
<feature type="region of interest" description="Disordered" evidence="11">
    <location>
        <begin position="102"/>
        <end position="143"/>
    </location>
</feature>